<name>A0ACB8YW61_CICIN</name>
<evidence type="ECO:0000313" key="1">
    <source>
        <dbReference type="EMBL" id="KAI3689623.1"/>
    </source>
</evidence>
<evidence type="ECO:0000313" key="2">
    <source>
        <dbReference type="Proteomes" id="UP001055811"/>
    </source>
</evidence>
<protein>
    <submittedName>
        <fullName evidence="1">Uncharacterized protein</fullName>
    </submittedName>
</protein>
<reference evidence="1 2" key="2">
    <citation type="journal article" date="2022" name="Mol. Ecol. Resour.">
        <title>The genomes of chicory, endive, great burdock and yacon provide insights into Asteraceae paleo-polyploidization history and plant inulin production.</title>
        <authorList>
            <person name="Fan W."/>
            <person name="Wang S."/>
            <person name="Wang H."/>
            <person name="Wang A."/>
            <person name="Jiang F."/>
            <person name="Liu H."/>
            <person name="Zhao H."/>
            <person name="Xu D."/>
            <person name="Zhang Y."/>
        </authorList>
    </citation>
    <scope>NUCLEOTIDE SEQUENCE [LARGE SCALE GENOMIC DNA]</scope>
    <source>
        <strain evidence="2">cv. Punajuju</strain>
        <tissue evidence="1">Leaves</tissue>
    </source>
</reference>
<dbReference type="EMBL" id="CM042017">
    <property type="protein sequence ID" value="KAI3689623.1"/>
    <property type="molecule type" value="Genomic_DNA"/>
</dbReference>
<organism evidence="1 2">
    <name type="scientific">Cichorium intybus</name>
    <name type="common">Chicory</name>
    <dbReference type="NCBI Taxonomy" id="13427"/>
    <lineage>
        <taxon>Eukaryota</taxon>
        <taxon>Viridiplantae</taxon>
        <taxon>Streptophyta</taxon>
        <taxon>Embryophyta</taxon>
        <taxon>Tracheophyta</taxon>
        <taxon>Spermatophyta</taxon>
        <taxon>Magnoliopsida</taxon>
        <taxon>eudicotyledons</taxon>
        <taxon>Gunneridae</taxon>
        <taxon>Pentapetalae</taxon>
        <taxon>asterids</taxon>
        <taxon>campanulids</taxon>
        <taxon>Asterales</taxon>
        <taxon>Asteraceae</taxon>
        <taxon>Cichorioideae</taxon>
        <taxon>Cichorieae</taxon>
        <taxon>Cichoriinae</taxon>
        <taxon>Cichorium</taxon>
    </lineage>
</organism>
<accession>A0ACB8YW61</accession>
<proteinExistence type="predicted"/>
<comment type="caution">
    <text evidence="1">The sequence shown here is derived from an EMBL/GenBank/DDBJ whole genome shotgun (WGS) entry which is preliminary data.</text>
</comment>
<reference evidence="2" key="1">
    <citation type="journal article" date="2022" name="Mol. Ecol. Resour.">
        <title>The genomes of chicory, endive, great burdock and yacon provide insights into Asteraceae palaeo-polyploidization history and plant inulin production.</title>
        <authorList>
            <person name="Fan W."/>
            <person name="Wang S."/>
            <person name="Wang H."/>
            <person name="Wang A."/>
            <person name="Jiang F."/>
            <person name="Liu H."/>
            <person name="Zhao H."/>
            <person name="Xu D."/>
            <person name="Zhang Y."/>
        </authorList>
    </citation>
    <scope>NUCLEOTIDE SEQUENCE [LARGE SCALE GENOMIC DNA]</scope>
    <source>
        <strain evidence="2">cv. Punajuju</strain>
    </source>
</reference>
<keyword evidence="2" id="KW-1185">Reference proteome</keyword>
<sequence>MKLVWSPEMAAKAFMDTVKSCQVYQGSSATELISAMAAGWNSKLIVETWSHGGAIATSIGLAVASTHTCGRHVCVVPDDDSRVEYAAALEKAGMSPEVIVGEPETVVKGLDVIDFLVVDSRKNDFERILIAAKFGLRGAVLVCKNASSRAASDFRWLSLFDDHGSRRIVRSVFLPVGKGLNIAHVAAGESGSSSDKKQKSRWIKRVDRESGEEFLFRK</sequence>
<dbReference type="Proteomes" id="UP001055811">
    <property type="component" value="Linkage Group LG09"/>
</dbReference>
<gene>
    <name evidence="1" type="ORF">L2E82_47586</name>
</gene>